<evidence type="ECO:0000256" key="4">
    <source>
        <dbReference type="PROSITE-ProRule" id="PRU00335"/>
    </source>
</evidence>
<dbReference type="EMBL" id="BORQ01000001">
    <property type="protein sequence ID" value="GIO29252.1"/>
    <property type="molecule type" value="Genomic_DNA"/>
</dbReference>
<dbReference type="SUPFAM" id="SSF46689">
    <property type="entry name" value="Homeodomain-like"/>
    <property type="match status" value="1"/>
</dbReference>
<feature type="DNA-binding region" description="H-T-H motif" evidence="4">
    <location>
        <begin position="28"/>
        <end position="47"/>
    </location>
</feature>
<dbReference type="InterPro" id="IPR001647">
    <property type="entry name" value="HTH_TetR"/>
</dbReference>
<dbReference type="InterPro" id="IPR054156">
    <property type="entry name" value="YxaF_TetR_C"/>
</dbReference>
<organism evidence="6 7">
    <name type="scientific">Paenibacillus albilobatus</name>
    <dbReference type="NCBI Taxonomy" id="2716884"/>
    <lineage>
        <taxon>Bacteria</taxon>
        <taxon>Bacillati</taxon>
        <taxon>Bacillota</taxon>
        <taxon>Bacilli</taxon>
        <taxon>Bacillales</taxon>
        <taxon>Paenibacillaceae</taxon>
        <taxon>Paenibacillus</taxon>
    </lineage>
</organism>
<keyword evidence="2 4" id="KW-0238">DNA-binding</keyword>
<proteinExistence type="predicted"/>
<dbReference type="GO" id="GO:0003677">
    <property type="term" value="F:DNA binding"/>
    <property type="evidence" value="ECO:0007669"/>
    <property type="project" value="UniProtKB-UniRule"/>
</dbReference>
<dbReference type="Pfam" id="PF21993">
    <property type="entry name" value="TetR_C_13_2"/>
    <property type="match status" value="1"/>
</dbReference>
<accession>A0A919XAW6</accession>
<evidence type="ECO:0000256" key="1">
    <source>
        <dbReference type="ARBA" id="ARBA00023015"/>
    </source>
</evidence>
<evidence type="ECO:0000259" key="5">
    <source>
        <dbReference type="PROSITE" id="PS50977"/>
    </source>
</evidence>
<evidence type="ECO:0000256" key="3">
    <source>
        <dbReference type="ARBA" id="ARBA00023163"/>
    </source>
</evidence>
<dbReference type="InterPro" id="IPR009057">
    <property type="entry name" value="Homeodomain-like_sf"/>
</dbReference>
<dbReference type="PANTHER" id="PTHR47506:SF3">
    <property type="entry name" value="HTH-TYPE TRANSCRIPTIONAL REGULATOR LMRA"/>
    <property type="match status" value="1"/>
</dbReference>
<dbReference type="InterPro" id="IPR036271">
    <property type="entry name" value="Tet_transcr_reg_TetR-rel_C_sf"/>
</dbReference>
<evidence type="ECO:0000313" key="7">
    <source>
        <dbReference type="Proteomes" id="UP000679779"/>
    </source>
</evidence>
<sequence length="209" mass="23403">MAGKTNSRESIVGTASRLFSTQGYHGTGLNQIIKESHCPKGSLYYYFPEGKEELARECIEQIKRKVSGKWEEAFDRYASPAKAIQHHIEMMAEDAEHSNFEGFTPLSFWNAVETSSVSLSLREACQAAIDEWRMLVTRRLQSAGLDPLRAEETATVVLSMLEGSLIIAMTNRDTGPIRIASKYMGILVERVLQDGATNKIEIIEKDNNK</sequence>
<dbReference type="Gene3D" id="1.10.357.10">
    <property type="entry name" value="Tetracycline Repressor, domain 2"/>
    <property type="match status" value="1"/>
</dbReference>
<dbReference type="PROSITE" id="PS50977">
    <property type="entry name" value="HTH_TETR_2"/>
    <property type="match status" value="1"/>
</dbReference>
<reference evidence="6" key="1">
    <citation type="submission" date="2021-03" db="EMBL/GenBank/DDBJ databases">
        <title>Antimicrobial resistance genes in bacteria isolated from Japanese honey, and their potential for conferring macrolide and lincosamide resistance in the American foulbrood pathogen Paenibacillus larvae.</title>
        <authorList>
            <person name="Okamoto M."/>
            <person name="Kumagai M."/>
            <person name="Kanamori H."/>
            <person name="Takamatsu D."/>
        </authorList>
    </citation>
    <scope>NUCLEOTIDE SEQUENCE</scope>
    <source>
        <strain evidence="6">J2TS6</strain>
    </source>
</reference>
<gene>
    <name evidence="6" type="primary">yxaF</name>
    <name evidence="6" type="ORF">J2TS6_03930</name>
</gene>
<name>A0A919XAW6_9BACL</name>
<comment type="caution">
    <text evidence="6">The sequence shown here is derived from an EMBL/GenBank/DDBJ whole genome shotgun (WGS) entry which is preliminary data.</text>
</comment>
<dbReference type="AlphaFoldDB" id="A0A919XAW6"/>
<feature type="domain" description="HTH tetR-type" evidence="5">
    <location>
        <begin position="5"/>
        <end position="65"/>
    </location>
</feature>
<dbReference type="Pfam" id="PF00440">
    <property type="entry name" value="TetR_N"/>
    <property type="match status" value="1"/>
</dbReference>
<keyword evidence="3" id="KW-0804">Transcription</keyword>
<dbReference type="PANTHER" id="PTHR47506">
    <property type="entry name" value="TRANSCRIPTIONAL REGULATORY PROTEIN"/>
    <property type="match status" value="1"/>
</dbReference>
<dbReference type="Proteomes" id="UP000679779">
    <property type="component" value="Unassembled WGS sequence"/>
</dbReference>
<evidence type="ECO:0000256" key="2">
    <source>
        <dbReference type="ARBA" id="ARBA00023125"/>
    </source>
</evidence>
<dbReference type="SUPFAM" id="SSF48498">
    <property type="entry name" value="Tetracyclin repressor-like, C-terminal domain"/>
    <property type="match status" value="1"/>
</dbReference>
<keyword evidence="1" id="KW-0805">Transcription regulation</keyword>
<evidence type="ECO:0000313" key="6">
    <source>
        <dbReference type="EMBL" id="GIO29252.1"/>
    </source>
</evidence>
<dbReference type="RefSeq" id="WP_160038353.1">
    <property type="nucleotide sequence ID" value="NZ_BORQ01000001.1"/>
</dbReference>
<protein>
    <submittedName>
        <fullName evidence="6">HTH-type transcriptional regulator YxaF</fullName>
    </submittedName>
</protein>
<keyword evidence="7" id="KW-1185">Reference proteome</keyword>